<protein>
    <submittedName>
        <fullName evidence="1">Uncharacterized protein</fullName>
    </submittedName>
</protein>
<reference evidence="1 2" key="1">
    <citation type="submission" date="2017-08" db="EMBL/GenBank/DDBJ databases">
        <title>Mechanisms for carbon and nitrogen cycling indicate functional differentiation within the Candidate Phyla Radiation.</title>
        <authorList>
            <person name="Danczak R.E."/>
            <person name="Johnston M.D."/>
            <person name="Kenah C."/>
            <person name="Slattery M."/>
            <person name="Wrighton K.C."/>
            <person name="Wilkins M.J."/>
        </authorList>
    </citation>
    <scope>NUCLEOTIDE SEQUENCE [LARGE SCALE GENOMIC DNA]</scope>
    <source>
        <strain evidence="1">Gr01-1014_85</strain>
    </source>
</reference>
<gene>
    <name evidence="1" type="ORF">CEO22_366</name>
</gene>
<proteinExistence type="predicted"/>
<evidence type="ECO:0000313" key="2">
    <source>
        <dbReference type="Proteomes" id="UP000316253"/>
    </source>
</evidence>
<dbReference type="AlphaFoldDB" id="A0A554JBT5"/>
<accession>A0A554JBT5</accession>
<comment type="caution">
    <text evidence="1">The sequence shown here is derived from an EMBL/GenBank/DDBJ whole genome shotgun (WGS) entry which is preliminary data.</text>
</comment>
<dbReference type="Proteomes" id="UP000316253">
    <property type="component" value="Unassembled WGS sequence"/>
</dbReference>
<organism evidence="1 2">
    <name type="scientific">Candidatus Berkelbacteria bacterium Gr01-1014_85</name>
    <dbReference type="NCBI Taxonomy" id="2017150"/>
    <lineage>
        <taxon>Bacteria</taxon>
        <taxon>Candidatus Berkelbacteria</taxon>
    </lineage>
</organism>
<evidence type="ECO:0000313" key="1">
    <source>
        <dbReference type="EMBL" id="TSC65751.1"/>
    </source>
</evidence>
<sequence length="91" mass="10173">MTTPDLLARQMRVAFHQAPTVQTETDPRDGRLQLFEDGLGLYHQEVCIVVSAAANSLPIPSELAIRFIYDVLIPGYDSGKYSLGYIYHFGL</sequence>
<dbReference type="EMBL" id="VMFD01000029">
    <property type="protein sequence ID" value="TSC65751.1"/>
    <property type="molecule type" value="Genomic_DNA"/>
</dbReference>
<name>A0A554JBT5_9BACT</name>